<feature type="region of interest" description="Disordered" evidence="12">
    <location>
        <begin position="13"/>
        <end position="39"/>
    </location>
</feature>
<evidence type="ECO:0000256" key="4">
    <source>
        <dbReference type="ARBA" id="ARBA00022448"/>
    </source>
</evidence>
<evidence type="ECO:0000256" key="10">
    <source>
        <dbReference type="ARBA" id="ARBA00023136"/>
    </source>
</evidence>
<dbReference type="GO" id="GO:0007033">
    <property type="term" value="P:vacuole organization"/>
    <property type="evidence" value="ECO:0007669"/>
    <property type="project" value="TreeGrafter"/>
</dbReference>
<protein>
    <recommendedName>
        <fullName evidence="3">vesicle-fusing ATPase</fullName>
        <ecNumber evidence="3">3.6.4.6</ecNumber>
    </recommendedName>
</protein>
<dbReference type="GO" id="GO:0016197">
    <property type="term" value="P:endosomal transport"/>
    <property type="evidence" value="ECO:0007669"/>
    <property type="project" value="TreeGrafter"/>
</dbReference>
<dbReference type="InterPro" id="IPR003959">
    <property type="entry name" value="ATPase_AAA_core"/>
</dbReference>
<evidence type="ECO:0000256" key="12">
    <source>
        <dbReference type="SAM" id="MobiDB-lite"/>
    </source>
</evidence>
<dbReference type="InterPro" id="IPR027417">
    <property type="entry name" value="P-loop_NTPase"/>
</dbReference>
<dbReference type="SUPFAM" id="SSF116846">
    <property type="entry name" value="MIT domain"/>
    <property type="match status" value="1"/>
</dbReference>
<evidence type="ECO:0000256" key="1">
    <source>
        <dbReference type="ARBA" id="ARBA00004481"/>
    </source>
</evidence>
<dbReference type="Pfam" id="PF04212">
    <property type="entry name" value="MIT"/>
    <property type="match status" value="1"/>
</dbReference>
<dbReference type="InterPro" id="IPR003593">
    <property type="entry name" value="AAA+_ATPase"/>
</dbReference>
<proteinExistence type="inferred from homology"/>
<sequence>MDPLLPKATELVAIATGRSDRKSAKSSESDDDEEEDAYKEEFSNQLSGAIIIERPNVKWDDVAGLHMAKETLKEALILPVKFPHLFSGFRKPWKGILLFGPPGTGKSYLAKAVATEANNAAFFSLSSSDLVSKCLEESEKLVKTLFSLARENKPSIIFIDEVDTLCGSRSENEFLVQMQCMGVDNDGVLVLGATNVPWVLDSATKRGFVKKIYIPLPEAPSRLEMFKLHLGNTPHSITEEEFRELGKRTDGYSGADIQVVVRDALMQPVRKVQTATHFRRVQGPSRSDPNVIVDDLLTPCFPGVHGAMEMTWRDLDGNKLLEPAVSMKAIELVTKATEEDKSKNYEEALRLYDDAMEYFLHAIEYEAESENVKDNIRVKCAQYQDRADKLRQFLIEKSKRPKGRSAKNNESESDEEEDPDEKKLANQLSRAIVMERPNVKWDDVAGLYMAKEALKEAIILPVKFPHLFTGKRKPWRGILLFGLPGTGKSYLAKAVATEANNSTFFSVSSSDFVSKWMGESEKLVKTLFLLARENKPSIIFIDEVDTLCGARSEKDSDSARRIKTEFLLQMQGVGVDNDGVLVLGATNKPWVLDSAICIRFEKKIYIPLPEAPARTKMFINYLGNTPHSISEEEFWELGKRTEGYTGDDIQVVVRDALMQPIRKVQTATHFKRVRGPSRDDPNVIVDDLFTPCSPGAPGAMKMTLTDVDGNNFLEPIVSMSDMMMSLITSKPSVNEADIRKLEDFAADIGHFY</sequence>
<keyword evidence="9" id="KW-0653">Protein transport</keyword>
<dbReference type="Gene3D" id="1.10.8.60">
    <property type="match status" value="2"/>
</dbReference>
<feature type="compositionally biased region" description="Basic and acidic residues" evidence="12">
    <location>
        <begin position="18"/>
        <end position="28"/>
    </location>
</feature>
<comment type="catalytic activity">
    <reaction evidence="11">
        <text>ATP + H2O = ADP + phosphate + H(+)</text>
        <dbReference type="Rhea" id="RHEA:13065"/>
        <dbReference type="ChEBI" id="CHEBI:15377"/>
        <dbReference type="ChEBI" id="CHEBI:15378"/>
        <dbReference type="ChEBI" id="CHEBI:30616"/>
        <dbReference type="ChEBI" id="CHEBI:43474"/>
        <dbReference type="ChEBI" id="CHEBI:456216"/>
        <dbReference type="EC" id="3.6.4.6"/>
    </reaction>
</comment>
<dbReference type="GO" id="GO:0015031">
    <property type="term" value="P:protein transport"/>
    <property type="evidence" value="ECO:0007669"/>
    <property type="project" value="UniProtKB-KW"/>
</dbReference>
<dbReference type="InterPro" id="IPR036181">
    <property type="entry name" value="MIT_dom_sf"/>
</dbReference>
<dbReference type="InterPro" id="IPR003960">
    <property type="entry name" value="ATPase_AAA_CS"/>
</dbReference>
<dbReference type="PROSITE" id="PS00674">
    <property type="entry name" value="AAA"/>
    <property type="match status" value="1"/>
</dbReference>
<keyword evidence="10" id="KW-0472">Membrane</keyword>
<evidence type="ECO:0000256" key="7">
    <source>
        <dbReference type="ARBA" id="ARBA00022801"/>
    </source>
</evidence>
<dbReference type="FunFam" id="3.40.50.300:FF:002588">
    <property type="entry name" value="ATPase, AAA family"/>
    <property type="match status" value="1"/>
</dbReference>
<dbReference type="EnsemblMetazoa" id="G20568.2">
    <property type="protein sequence ID" value="G20568.2:cds"/>
    <property type="gene ID" value="G20568"/>
</dbReference>
<feature type="domain" description="AAA+ ATPase" evidence="13">
    <location>
        <begin position="474"/>
        <end position="610"/>
    </location>
</feature>
<evidence type="ECO:0000256" key="5">
    <source>
        <dbReference type="ARBA" id="ARBA00022741"/>
    </source>
</evidence>
<accession>A0A8W8JRC8</accession>
<dbReference type="FunFam" id="1.10.8.60:FF:000015">
    <property type="entry name" value="vacuolar protein sorting-associated protein 4A"/>
    <property type="match status" value="2"/>
</dbReference>
<keyword evidence="7" id="KW-0378">Hydrolase</keyword>
<organism evidence="15 16">
    <name type="scientific">Magallana gigas</name>
    <name type="common">Pacific oyster</name>
    <name type="synonym">Crassostrea gigas</name>
    <dbReference type="NCBI Taxonomy" id="29159"/>
    <lineage>
        <taxon>Eukaryota</taxon>
        <taxon>Metazoa</taxon>
        <taxon>Spiralia</taxon>
        <taxon>Lophotrochozoa</taxon>
        <taxon>Mollusca</taxon>
        <taxon>Bivalvia</taxon>
        <taxon>Autobranchia</taxon>
        <taxon>Pteriomorphia</taxon>
        <taxon>Ostreida</taxon>
        <taxon>Ostreoidea</taxon>
        <taxon>Ostreidae</taxon>
        <taxon>Magallana</taxon>
    </lineage>
</organism>
<feature type="domain" description="AAA+ ATPase" evidence="13">
    <location>
        <begin position="92"/>
        <end position="218"/>
    </location>
</feature>
<dbReference type="GO" id="GO:0016887">
    <property type="term" value="F:ATP hydrolysis activity"/>
    <property type="evidence" value="ECO:0007669"/>
    <property type="project" value="InterPro"/>
</dbReference>
<keyword evidence="16" id="KW-1185">Reference proteome</keyword>
<dbReference type="SMART" id="SM00382">
    <property type="entry name" value="AAA"/>
    <property type="match status" value="2"/>
</dbReference>
<dbReference type="Pfam" id="PF00004">
    <property type="entry name" value="AAA"/>
    <property type="match status" value="2"/>
</dbReference>
<keyword evidence="5" id="KW-0547">Nucleotide-binding</keyword>
<evidence type="ECO:0000256" key="6">
    <source>
        <dbReference type="ARBA" id="ARBA00022753"/>
    </source>
</evidence>
<evidence type="ECO:0000256" key="9">
    <source>
        <dbReference type="ARBA" id="ARBA00022927"/>
    </source>
</evidence>
<dbReference type="InterPro" id="IPR041569">
    <property type="entry name" value="AAA_lid_3"/>
</dbReference>
<evidence type="ECO:0000256" key="2">
    <source>
        <dbReference type="ARBA" id="ARBA00006914"/>
    </source>
</evidence>
<evidence type="ECO:0000256" key="3">
    <source>
        <dbReference type="ARBA" id="ARBA00012674"/>
    </source>
</evidence>
<evidence type="ECO:0000313" key="16">
    <source>
        <dbReference type="Proteomes" id="UP000005408"/>
    </source>
</evidence>
<dbReference type="GO" id="GO:0010008">
    <property type="term" value="C:endosome membrane"/>
    <property type="evidence" value="ECO:0007669"/>
    <property type="project" value="UniProtKB-SubCell"/>
</dbReference>
<dbReference type="AlphaFoldDB" id="A0A8W8JRC8"/>
<dbReference type="SUPFAM" id="SSF52540">
    <property type="entry name" value="P-loop containing nucleoside triphosphate hydrolases"/>
    <property type="match status" value="2"/>
</dbReference>
<keyword evidence="4" id="KW-0813">Transport</keyword>
<evidence type="ECO:0000256" key="8">
    <source>
        <dbReference type="ARBA" id="ARBA00022840"/>
    </source>
</evidence>
<dbReference type="InterPro" id="IPR015415">
    <property type="entry name" value="Spast_Vps4_C"/>
</dbReference>
<evidence type="ECO:0000313" key="15">
    <source>
        <dbReference type="EnsemblMetazoa" id="G20568.2:cds"/>
    </source>
</evidence>
<reference evidence="15" key="1">
    <citation type="submission" date="2022-08" db="UniProtKB">
        <authorList>
            <consortium name="EnsemblMetazoa"/>
        </authorList>
    </citation>
    <scope>IDENTIFICATION</scope>
    <source>
        <strain evidence="15">05x7-T-G4-1.051#20</strain>
    </source>
</reference>
<dbReference type="InterPro" id="IPR050304">
    <property type="entry name" value="MT-severing_AAA_ATPase"/>
</dbReference>
<name>A0A8W8JRC8_MAGGI</name>
<dbReference type="FunFam" id="1.20.58.80:FF:000004">
    <property type="entry name" value="Vacuolar protein sorting-associated protein 4"/>
    <property type="match status" value="1"/>
</dbReference>
<comment type="similarity">
    <text evidence="2">Belongs to the AAA ATPase family.</text>
</comment>
<dbReference type="InterPro" id="IPR007330">
    <property type="entry name" value="MIT_dom"/>
</dbReference>
<dbReference type="EC" id="3.6.4.6" evidence="3"/>
<comment type="subcellular location">
    <subcellularLocation>
        <location evidence="1">Endosome membrane</location>
        <topology evidence="1">Peripheral membrane protein</topology>
    </subcellularLocation>
</comment>
<dbReference type="GO" id="GO:0005524">
    <property type="term" value="F:ATP binding"/>
    <property type="evidence" value="ECO:0007669"/>
    <property type="project" value="UniProtKB-KW"/>
</dbReference>
<dbReference type="Pfam" id="PF17862">
    <property type="entry name" value="AAA_lid_3"/>
    <property type="match status" value="2"/>
</dbReference>
<dbReference type="PANTHER" id="PTHR23074:SF83">
    <property type="entry name" value="VACUOLAR PROTEIN SORTING-ASSOCIATED PROTEIN 4A"/>
    <property type="match status" value="1"/>
</dbReference>
<feature type="compositionally biased region" description="Acidic residues" evidence="12">
    <location>
        <begin position="29"/>
        <end position="38"/>
    </location>
</feature>
<evidence type="ECO:0000259" key="14">
    <source>
        <dbReference type="SMART" id="SM00745"/>
    </source>
</evidence>
<dbReference type="FunFam" id="3.40.50.300:FF:000043">
    <property type="entry name" value="Vacuolar protein sorting-associated protein 4"/>
    <property type="match status" value="1"/>
</dbReference>
<feature type="domain" description="MIT" evidence="14">
    <location>
        <begin position="322"/>
        <end position="400"/>
    </location>
</feature>
<evidence type="ECO:0000259" key="13">
    <source>
        <dbReference type="SMART" id="SM00382"/>
    </source>
</evidence>
<dbReference type="PANTHER" id="PTHR23074">
    <property type="entry name" value="AAA DOMAIN-CONTAINING"/>
    <property type="match status" value="1"/>
</dbReference>
<evidence type="ECO:0000256" key="11">
    <source>
        <dbReference type="ARBA" id="ARBA00048883"/>
    </source>
</evidence>
<dbReference type="Gene3D" id="3.40.50.300">
    <property type="entry name" value="P-loop containing nucleotide triphosphate hydrolases"/>
    <property type="match status" value="2"/>
</dbReference>
<keyword evidence="8" id="KW-0067">ATP-binding</keyword>
<dbReference type="Proteomes" id="UP000005408">
    <property type="component" value="Unassembled WGS sequence"/>
</dbReference>
<keyword evidence="6" id="KW-0967">Endosome</keyword>
<dbReference type="SMART" id="SM00745">
    <property type="entry name" value="MIT"/>
    <property type="match status" value="1"/>
</dbReference>
<feature type="region of interest" description="Disordered" evidence="12">
    <location>
        <begin position="400"/>
        <end position="423"/>
    </location>
</feature>
<dbReference type="Pfam" id="PF09336">
    <property type="entry name" value="Vps4_C"/>
    <property type="match status" value="1"/>
</dbReference>